<dbReference type="SUPFAM" id="SSF52210">
    <property type="entry name" value="Succinyl-CoA synthetase domains"/>
    <property type="match status" value="2"/>
</dbReference>
<keyword evidence="5" id="KW-1185">Reference proteome</keyword>
<evidence type="ECO:0000259" key="2">
    <source>
        <dbReference type="Pfam" id="PF00549"/>
    </source>
</evidence>
<dbReference type="Gene3D" id="3.40.50.720">
    <property type="entry name" value="NAD(P)-binding Rossmann-like Domain"/>
    <property type="match status" value="1"/>
</dbReference>
<keyword evidence="1" id="KW-0816">Tricarboxylic acid cycle</keyword>
<protein>
    <recommendedName>
        <fullName evidence="6">Protein FdrA</fullName>
    </recommendedName>
</protein>
<name>A0ABM8EDV3_9HYPH</name>
<dbReference type="PANTHER" id="PTHR11117:SF24">
    <property type="entry name" value="PROTEIN FDRA"/>
    <property type="match status" value="1"/>
</dbReference>
<dbReference type="Pfam" id="PF02629">
    <property type="entry name" value="CoA_binding"/>
    <property type="match status" value="1"/>
</dbReference>
<evidence type="ECO:0000256" key="1">
    <source>
        <dbReference type="ARBA" id="ARBA00022532"/>
    </source>
</evidence>
<evidence type="ECO:0000313" key="4">
    <source>
        <dbReference type="EMBL" id="BDV36208.1"/>
    </source>
</evidence>
<dbReference type="PANTHER" id="PTHR11117">
    <property type="entry name" value="SUCCINYL-COA LIGASE SUBUNIT ALPHA"/>
    <property type="match status" value="1"/>
</dbReference>
<dbReference type="Pfam" id="PF00549">
    <property type="entry name" value="Ligase_CoA"/>
    <property type="match status" value="1"/>
</dbReference>
<reference evidence="4 5" key="1">
    <citation type="journal article" date="2023" name="Int. J. Syst. Evol. Microbiol.">
        <title>Methylocystis iwaonis sp. nov., a type II methane-oxidizing bacterium from surface soil of a rice paddy field in Japan, and emended description of the genus Methylocystis (ex Whittenbury et al. 1970) Bowman et al. 1993.</title>
        <authorList>
            <person name="Kaise H."/>
            <person name="Sawadogo J.B."/>
            <person name="Alam M.S."/>
            <person name="Ueno C."/>
            <person name="Dianou D."/>
            <person name="Shinjo R."/>
            <person name="Asakawa S."/>
        </authorList>
    </citation>
    <scope>NUCLEOTIDE SEQUENCE [LARGE SCALE GENOMIC DNA]</scope>
    <source>
        <strain evidence="4 5">SS37A-Re</strain>
    </source>
</reference>
<evidence type="ECO:0008006" key="6">
    <source>
        <dbReference type="Google" id="ProtNLM"/>
    </source>
</evidence>
<dbReference type="InterPro" id="IPR005811">
    <property type="entry name" value="SUCC_ACL_C"/>
</dbReference>
<dbReference type="Gene3D" id="3.40.50.261">
    <property type="entry name" value="Succinyl-CoA synthetase domains"/>
    <property type="match status" value="2"/>
</dbReference>
<proteinExistence type="predicted"/>
<evidence type="ECO:0000259" key="3">
    <source>
        <dbReference type="Pfam" id="PF02629"/>
    </source>
</evidence>
<evidence type="ECO:0000313" key="5">
    <source>
        <dbReference type="Proteomes" id="UP001317629"/>
    </source>
</evidence>
<accession>A0ABM8EDV3</accession>
<geneLocation type="plasmid" evidence="4 5">
    <name>pSS37A-Re-1</name>
</geneLocation>
<dbReference type="InterPro" id="IPR016102">
    <property type="entry name" value="Succinyl-CoA_synth-like"/>
</dbReference>
<feature type="domain" description="ATP-citrate synthase/succinyl-CoA ligase C-terminal" evidence="2">
    <location>
        <begin position="381"/>
        <end position="535"/>
    </location>
</feature>
<dbReference type="InterPro" id="IPR003781">
    <property type="entry name" value="CoA-bd"/>
</dbReference>
<gene>
    <name evidence="4" type="ORF">SS37A_37380</name>
</gene>
<dbReference type="Proteomes" id="UP001317629">
    <property type="component" value="Plasmid pSS37A-Re-1"/>
</dbReference>
<keyword evidence="4" id="KW-0614">Plasmid</keyword>
<dbReference type="EMBL" id="AP027143">
    <property type="protein sequence ID" value="BDV36208.1"/>
    <property type="molecule type" value="Genomic_DNA"/>
</dbReference>
<organism evidence="4 5">
    <name type="scientific">Methylocystis iwaonis</name>
    <dbReference type="NCBI Taxonomy" id="2885079"/>
    <lineage>
        <taxon>Bacteria</taxon>
        <taxon>Pseudomonadati</taxon>
        <taxon>Pseudomonadota</taxon>
        <taxon>Alphaproteobacteria</taxon>
        <taxon>Hyphomicrobiales</taxon>
        <taxon>Methylocystaceae</taxon>
        <taxon>Methylocystis</taxon>
    </lineage>
</organism>
<sequence length="564" mass="59455">MRVHYNKRALDAPCFNAATVPSQAIACDEKMRKAQVTKSVVVSVHSNSYKDSICLLEATRTLLEYPGVTWGWAFMATPANLETLSKAGFTEDPLRADANDLVLAVRATDESAAAAALEAASRLLFNSERSSVASEPEQIFDLRSALKLHPTANIAIISTPGHYATLEAQKALTAGLHVLLFSDNVPLEDEIALKRRGLRLGRLVMGPGAGTAMLGGVGLGFANRVSAGPVGIVAASGTGAQEAMSLLDRWGVGVSHVIGVGGRDLSAEVGGLMTEMAIRALDADADTQAILLISKPPSRDVVARVLELPQKPTVASLIGLTAPLKGHPQHVTICDTLEEGAFRTLAGLGMPAPDNGVGRLIEKVARAAARLNADRKRLVGLYSGGTLCHEAMMVASRRLGPVFSNAPFDENWTIESAPPGAHICLDLGEESYTQGRPHPMIDARARAELLRRQASDPTVAAVVFDVVIGDGAHPDPASVLAPLAAEVVRSGAAVVVYVLGTMRDPQGFEEQRARFEQAGCIVADSAARAARAATALVLRDPSVALDNLPPGFSPFLKINPEKEI</sequence>
<feature type="domain" description="CoA-binding" evidence="3">
    <location>
        <begin position="228"/>
        <end position="308"/>
    </location>
</feature>